<evidence type="ECO:0000256" key="3">
    <source>
        <dbReference type="ARBA" id="ARBA00012355"/>
    </source>
</evidence>
<reference evidence="10 11" key="1">
    <citation type="submission" date="2013-10" db="EMBL/GenBank/DDBJ databases">
        <title>Salinisphaera orenii MK-B5 Genome Sequencing.</title>
        <authorList>
            <person name="Lai Q."/>
            <person name="Li C."/>
            <person name="Shao Z."/>
        </authorList>
    </citation>
    <scope>NUCLEOTIDE SEQUENCE [LARGE SCALE GENOMIC DNA]</scope>
    <source>
        <strain evidence="10 11">MK-B5</strain>
    </source>
</reference>
<evidence type="ECO:0000256" key="6">
    <source>
        <dbReference type="ARBA" id="ARBA00023315"/>
    </source>
</evidence>
<evidence type="ECO:0000256" key="1">
    <source>
        <dbReference type="ARBA" id="ARBA00004978"/>
    </source>
</evidence>
<evidence type="ECO:0000313" key="11">
    <source>
        <dbReference type="Proteomes" id="UP000283993"/>
    </source>
</evidence>
<dbReference type="InterPro" id="IPR012772">
    <property type="entry name" value="Ectoine_EctA"/>
</dbReference>
<evidence type="ECO:0000256" key="2">
    <source>
        <dbReference type="ARBA" id="ARBA00010712"/>
    </source>
</evidence>
<dbReference type="PROSITE" id="PS51186">
    <property type="entry name" value="GNAT"/>
    <property type="match status" value="1"/>
</dbReference>
<dbReference type="InterPro" id="IPR000182">
    <property type="entry name" value="GNAT_dom"/>
</dbReference>
<keyword evidence="11" id="KW-1185">Reference proteome</keyword>
<comment type="pathway">
    <text evidence="1 8">Amine and polyamine biosynthesis; ectoine biosynthesis; L-ectoine from L-aspartate 4-semialdehyde: step 2/3.</text>
</comment>
<comment type="function">
    <text evidence="8">Catalyzes the acetylation of L-2,4-diaminobutyrate (DABA) to gamma-N-acetyl-alpha,gamma-diaminobutyric acid (ADABA) with acetyl coenzyme A.</text>
</comment>
<accession>A0A423PTS4</accession>
<comment type="caution">
    <text evidence="10">The sequence shown here is derived from an EMBL/GenBank/DDBJ whole genome shotgun (WGS) entry which is preliminary data.</text>
</comment>
<name>A0A423PTS4_9GAMM</name>
<dbReference type="NCBIfam" id="TIGR02406">
    <property type="entry name" value="ectoine_EctA"/>
    <property type="match status" value="1"/>
</dbReference>
<dbReference type="GO" id="GO:0019491">
    <property type="term" value="P:ectoine biosynthetic process"/>
    <property type="evidence" value="ECO:0007669"/>
    <property type="project" value="UniProtKB-UniPathway"/>
</dbReference>
<dbReference type="Proteomes" id="UP000283993">
    <property type="component" value="Unassembled WGS sequence"/>
</dbReference>
<dbReference type="GO" id="GO:0033816">
    <property type="term" value="F:diaminobutyrate acetyltransferase activity"/>
    <property type="evidence" value="ECO:0007669"/>
    <property type="project" value="UniProtKB-EC"/>
</dbReference>
<comment type="catalytic activity">
    <reaction evidence="7 8">
        <text>L-2,4-diaminobutanoate + acetyl-CoA = (2S)-4-acetamido-2-aminobutanoate + CoA + H(+)</text>
        <dbReference type="Rhea" id="RHEA:16901"/>
        <dbReference type="ChEBI" id="CHEBI:15378"/>
        <dbReference type="ChEBI" id="CHEBI:57287"/>
        <dbReference type="ChEBI" id="CHEBI:57288"/>
        <dbReference type="ChEBI" id="CHEBI:58761"/>
        <dbReference type="ChEBI" id="CHEBI:58929"/>
        <dbReference type="EC" id="2.3.1.178"/>
    </reaction>
</comment>
<evidence type="ECO:0000256" key="8">
    <source>
        <dbReference type="RuleBase" id="RU365045"/>
    </source>
</evidence>
<evidence type="ECO:0000313" key="10">
    <source>
        <dbReference type="EMBL" id="ROO28999.1"/>
    </source>
</evidence>
<comment type="similarity">
    <text evidence="2 8">Belongs to the acetyltransferase family. EctA subfamily.</text>
</comment>
<dbReference type="Pfam" id="PF00583">
    <property type="entry name" value="Acetyltransf_1"/>
    <property type="match status" value="1"/>
</dbReference>
<protein>
    <recommendedName>
        <fullName evidence="4 8">L-2,4-diaminobutyric acid acetyltransferase</fullName>
        <shortName evidence="8">DABA acetyltransferase</shortName>
        <ecNumber evidence="3 8">2.3.1.178</ecNumber>
    </recommendedName>
</protein>
<dbReference type="UniPathway" id="UPA00067">
    <property type="reaction ID" value="UER00122"/>
</dbReference>
<evidence type="ECO:0000256" key="4">
    <source>
        <dbReference type="ARBA" id="ARBA00017935"/>
    </source>
</evidence>
<evidence type="ECO:0000256" key="7">
    <source>
        <dbReference type="ARBA" id="ARBA00048924"/>
    </source>
</evidence>
<dbReference type="Gene3D" id="3.40.630.30">
    <property type="match status" value="1"/>
</dbReference>
<gene>
    <name evidence="8" type="primary">ectA</name>
    <name evidence="10" type="ORF">SAOR_04305</name>
</gene>
<evidence type="ECO:0000256" key="5">
    <source>
        <dbReference type="ARBA" id="ARBA00022679"/>
    </source>
</evidence>
<proteinExistence type="inferred from homology"/>
<dbReference type="InterPro" id="IPR016181">
    <property type="entry name" value="Acyl_CoA_acyltransferase"/>
</dbReference>
<dbReference type="EC" id="2.3.1.178" evidence="3 8"/>
<dbReference type="CDD" id="cd04301">
    <property type="entry name" value="NAT_SF"/>
    <property type="match status" value="1"/>
</dbReference>
<sequence>MLDVNSVYAYLLVGEHYSQTSVVAEVGDQLAGFISAYCPPSKPDTVFVWQVGVAEAGRGRGLATRMLYEILKRPACSHVRYLDTTVGPTNEASMALFRGFAAKLDTRCEEEELFASELFGDHESVDGEPHEPEILFRIGPFDTAAIRESAE</sequence>
<dbReference type="AlphaFoldDB" id="A0A423PTS4"/>
<keyword evidence="5 8" id="KW-0808">Transferase</keyword>
<evidence type="ECO:0000259" key="9">
    <source>
        <dbReference type="PROSITE" id="PS51186"/>
    </source>
</evidence>
<feature type="domain" description="N-acetyltransferase" evidence="9">
    <location>
        <begin position="1"/>
        <end position="116"/>
    </location>
</feature>
<dbReference type="EMBL" id="AYKH01000006">
    <property type="protein sequence ID" value="ROO28999.1"/>
    <property type="molecule type" value="Genomic_DNA"/>
</dbReference>
<dbReference type="SUPFAM" id="SSF55729">
    <property type="entry name" value="Acyl-CoA N-acyltransferases (Nat)"/>
    <property type="match status" value="1"/>
</dbReference>
<keyword evidence="6 8" id="KW-0012">Acyltransferase</keyword>
<organism evidence="10 11">
    <name type="scientific">Salinisphaera orenii MK-B5</name>
    <dbReference type="NCBI Taxonomy" id="856730"/>
    <lineage>
        <taxon>Bacteria</taxon>
        <taxon>Pseudomonadati</taxon>
        <taxon>Pseudomonadota</taxon>
        <taxon>Gammaproteobacteria</taxon>
        <taxon>Salinisphaerales</taxon>
        <taxon>Salinisphaeraceae</taxon>
        <taxon>Salinisphaera</taxon>
    </lineage>
</organism>